<protein>
    <recommendedName>
        <fullName evidence="4">Non-specific lipid-transfer protein</fullName>
    </recommendedName>
</protein>
<dbReference type="Gene3D" id="1.10.110.10">
    <property type="entry name" value="Plant lipid-transfer and hydrophobic proteins"/>
    <property type="match status" value="1"/>
</dbReference>
<comment type="similarity">
    <text evidence="1 4">Belongs to the plant LTP family.</text>
</comment>
<keyword evidence="5" id="KW-1133">Transmembrane helix</keyword>
<evidence type="ECO:0000256" key="3">
    <source>
        <dbReference type="ARBA" id="ARBA00023121"/>
    </source>
</evidence>
<keyword evidence="2 4" id="KW-0813">Transport</keyword>
<dbReference type="SUPFAM" id="SSF47699">
    <property type="entry name" value="Bifunctional inhibitor/lipid-transfer protein/seed storage 2S albumin"/>
    <property type="match status" value="1"/>
</dbReference>
<dbReference type="PRINTS" id="PR00382">
    <property type="entry name" value="LIPIDTRNSFER"/>
</dbReference>
<evidence type="ECO:0000256" key="2">
    <source>
        <dbReference type="ARBA" id="ARBA00022448"/>
    </source>
</evidence>
<dbReference type="SMART" id="SM00499">
    <property type="entry name" value="AAI"/>
    <property type="match status" value="1"/>
</dbReference>
<feature type="transmembrane region" description="Helical" evidence="5">
    <location>
        <begin position="40"/>
        <end position="56"/>
    </location>
</feature>
<evidence type="ECO:0000259" key="6">
    <source>
        <dbReference type="SMART" id="SM00499"/>
    </source>
</evidence>
<keyword evidence="8" id="KW-1185">Reference proteome</keyword>
<sequence>MGHNIDAGKILLSLYCKFSNLKNRLHISPIHKTNLQKMKGGVVAVIAIFAIFSLVVQPGQAVTCGQVDAALVPCISYLTGHDTSPSPPCCAGVKAVKGMAQTTADKRACCGCVKAAANRYADLKDAAAQSLPTKCGVQMDVPISRSVDCDK</sequence>
<name>A0ABR0UB21_REHGL</name>
<keyword evidence="3 4" id="KW-0446">Lipid-binding</keyword>
<keyword evidence="5" id="KW-0472">Membrane</keyword>
<dbReference type="CDD" id="cd01960">
    <property type="entry name" value="nsLTP1"/>
    <property type="match status" value="1"/>
</dbReference>
<reference evidence="7 8" key="1">
    <citation type="journal article" date="2021" name="Comput. Struct. Biotechnol. J.">
        <title>De novo genome assembly of the potent medicinal plant Rehmannia glutinosa using nanopore technology.</title>
        <authorList>
            <person name="Ma L."/>
            <person name="Dong C."/>
            <person name="Song C."/>
            <person name="Wang X."/>
            <person name="Zheng X."/>
            <person name="Niu Y."/>
            <person name="Chen S."/>
            <person name="Feng W."/>
        </authorList>
    </citation>
    <scope>NUCLEOTIDE SEQUENCE [LARGE SCALE GENOMIC DNA]</scope>
    <source>
        <strain evidence="7">DH-2019</strain>
    </source>
</reference>
<comment type="caution">
    <text evidence="7">The sequence shown here is derived from an EMBL/GenBank/DDBJ whole genome shotgun (WGS) entry which is preliminary data.</text>
</comment>
<gene>
    <name evidence="7" type="ORF">DH2020_046896</name>
</gene>
<dbReference type="Pfam" id="PF00234">
    <property type="entry name" value="Tryp_alpha_amyl"/>
    <property type="match status" value="1"/>
</dbReference>
<dbReference type="InterPro" id="IPR000528">
    <property type="entry name" value="Plant_nsLTP"/>
</dbReference>
<evidence type="ECO:0000313" key="8">
    <source>
        <dbReference type="Proteomes" id="UP001318860"/>
    </source>
</evidence>
<proteinExistence type="inferred from homology"/>
<feature type="domain" description="Bifunctional inhibitor/plant lipid transfer protein/seed storage helical" evidence="6">
    <location>
        <begin position="64"/>
        <end position="149"/>
    </location>
</feature>
<evidence type="ECO:0000313" key="7">
    <source>
        <dbReference type="EMBL" id="KAK6119365.1"/>
    </source>
</evidence>
<dbReference type="EMBL" id="JABTTQ020003216">
    <property type="protein sequence ID" value="KAK6119365.1"/>
    <property type="molecule type" value="Genomic_DNA"/>
</dbReference>
<evidence type="ECO:0000256" key="1">
    <source>
        <dbReference type="ARBA" id="ARBA00009748"/>
    </source>
</evidence>
<evidence type="ECO:0000256" key="5">
    <source>
        <dbReference type="SAM" id="Phobius"/>
    </source>
</evidence>
<dbReference type="InterPro" id="IPR016140">
    <property type="entry name" value="Bifunc_inhib/LTP/seed_store"/>
</dbReference>
<evidence type="ECO:0000256" key="4">
    <source>
        <dbReference type="RuleBase" id="RU000628"/>
    </source>
</evidence>
<accession>A0ABR0UB21</accession>
<organism evidence="7 8">
    <name type="scientific">Rehmannia glutinosa</name>
    <name type="common">Chinese foxglove</name>
    <dbReference type="NCBI Taxonomy" id="99300"/>
    <lineage>
        <taxon>Eukaryota</taxon>
        <taxon>Viridiplantae</taxon>
        <taxon>Streptophyta</taxon>
        <taxon>Embryophyta</taxon>
        <taxon>Tracheophyta</taxon>
        <taxon>Spermatophyta</taxon>
        <taxon>Magnoliopsida</taxon>
        <taxon>eudicotyledons</taxon>
        <taxon>Gunneridae</taxon>
        <taxon>Pentapetalae</taxon>
        <taxon>asterids</taxon>
        <taxon>lamiids</taxon>
        <taxon>Lamiales</taxon>
        <taxon>Orobanchaceae</taxon>
        <taxon>Rehmannieae</taxon>
        <taxon>Rehmannia</taxon>
    </lineage>
</organism>
<dbReference type="Proteomes" id="UP001318860">
    <property type="component" value="Unassembled WGS sequence"/>
</dbReference>
<dbReference type="InterPro" id="IPR036312">
    <property type="entry name" value="Bifun_inhib/LTP/seed_sf"/>
</dbReference>
<keyword evidence="5" id="KW-0812">Transmembrane</keyword>
<comment type="function">
    <text evidence="4">Plant non-specific lipid-transfer proteins transfer phospholipids as well as galactolipids across membranes. May play a role in wax or cutin deposition in the cell walls of expanding epidermal cells and certain secretory tissues.</text>
</comment>
<dbReference type="PANTHER" id="PTHR33076">
    <property type="entry name" value="NON-SPECIFIC LIPID-TRANSFER PROTEIN 2-RELATED"/>
    <property type="match status" value="1"/>
</dbReference>